<dbReference type="GO" id="GO:0102211">
    <property type="term" value="F:unsaturated rhamnogalacturonyl hydrolase activity"/>
    <property type="evidence" value="ECO:0007669"/>
    <property type="project" value="UniProtKB-EC"/>
</dbReference>
<protein>
    <submittedName>
        <fullName evidence="2">Unsaturated rhamnogalacturonyl hydrolase YesR</fullName>
        <ecNumber evidence="2">3.2.1.172</ecNumber>
    </submittedName>
</protein>
<comment type="caution">
    <text evidence="2">The sequence shown here is derived from an EMBL/GenBank/DDBJ whole genome shotgun (WGS) entry which is preliminary data.</text>
</comment>
<dbReference type="InterPro" id="IPR012341">
    <property type="entry name" value="6hp_glycosidase-like_sf"/>
</dbReference>
<dbReference type="SUPFAM" id="SSF48208">
    <property type="entry name" value="Six-hairpin glycosidases"/>
    <property type="match status" value="1"/>
</dbReference>
<organism evidence="2">
    <name type="scientific">mine drainage metagenome</name>
    <dbReference type="NCBI Taxonomy" id="410659"/>
    <lineage>
        <taxon>unclassified sequences</taxon>
        <taxon>metagenomes</taxon>
        <taxon>ecological metagenomes</taxon>
    </lineage>
</organism>
<keyword evidence="2" id="KW-0326">Glycosidase</keyword>
<sequence length="379" mass="43772">MLLNNDKLIAMKKILIGISCLLIFHEVNAKNTEDSLFTKKNILNIMEKVADWQLKQWEEKGSAYKWDDWTNAAGYTGLYALSTISPKKAYENVLIEKGEQLHWQTGSRRFFADDYCIGQMYCLLYSKYKDKKMILPFKELADSICLLPHTESLEWENQIQLREWAWCDALFMGPTSLSYLSSVIGERKYLDIALKLWWKTTDYLYDSSEHLFSRDGSYLNKKEKNGTKVFWSRGNGWVLAGLVRVLENMPQNHPDRKRLISLYKNMSLKIAELQQADGTWHASLLDPESYPVQEMSGTGFFTYSLLWGINHKIIDRKKYWPIIQRSWKALTEAVHENGMLGYVQSIGAAPNAVTANSTEIYGVGAFLLAGNELYRCMKN</sequence>
<dbReference type="GO" id="GO:0005975">
    <property type="term" value="P:carbohydrate metabolic process"/>
    <property type="evidence" value="ECO:0007669"/>
    <property type="project" value="InterPro"/>
</dbReference>
<dbReference type="AlphaFoldDB" id="A0A1J5T058"/>
<keyword evidence="1 2" id="KW-0378">Hydrolase</keyword>
<reference evidence="2" key="1">
    <citation type="submission" date="2016-10" db="EMBL/GenBank/DDBJ databases">
        <title>Sequence of Gallionella enrichment culture.</title>
        <authorList>
            <person name="Poehlein A."/>
            <person name="Muehling M."/>
            <person name="Daniel R."/>
        </authorList>
    </citation>
    <scope>NUCLEOTIDE SEQUENCE</scope>
</reference>
<accession>A0A1J5T058</accession>
<dbReference type="InterPro" id="IPR008928">
    <property type="entry name" value="6-hairpin_glycosidase_sf"/>
</dbReference>
<dbReference type="Pfam" id="PF07470">
    <property type="entry name" value="Glyco_hydro_88"/>
    <property type="match status" value="1"/>
</dbReference>
<dbReference type="Gene3D" id="1.50.10.10">
    <property type="match status" value="1"/>
</dbReference>
<evidence type="ECO:0000256" key="1">
    <source>
        <dbReference type="ARBA" id="ARBA00022801"/>
    </source>
</evidence>
<gene>
    <name evidence="2" type="primary">yesR_1</name>
    <name evidence="2" type="ORF">GALL_46950</name>
</gene>
<dbReference type="EMBL" id="MLJW01000012">
    <property type="protein sequence ID" value="OIR14233.1"/>
    <property type="molecule type" value="Genomic_DNA"/>
</dbReference>
<dbReference type="PANTHER" id="PTHR33886">
    <property type="entry name" value="UNSATURATED RHAMNOGALACTURONAN HYDROLASE (EUROFUNG)"/>
    <property type="match status" value="1"/>
</dbReference>
<name>A0A1J5T058_9ZZZZ</name>
<dbReference type="EC" id="3.2.1.172" evidence="2"/>
<evidence type="ECO:0000313" key="2">
    <source>
        <dbReference type="EMBL" id="OIR14233.1"/>
    </source>
</evidence>
<dbReference type="InterPro" id="IPR010905">
    <property type="entry name" value="Glyco_hydro_88"/>
</dbReference>
<proteinExistence type="predicted"/>
<dbReference type="PANTHER" id="PTHR33886:SF8">
    <property type="entry name" value="UNSATURATED RHAMNOGALACTURONAN HYDROLASE (EUROFUNG)"/>
    <property type="match status" value="1"/>
</dbReference>
<dbReference type="InterPro" id="IPR052043">
    <property type="entry name" value="PolySaccharide_Degr_Enz"/>
</dbReference>